<evidence type="ECO:0000256" key="1">
    <source>
        <dbReference type="ARBA" id="ARBA00001971"/>
    </source>
</evidence>
<dbReference type="InterPro" id="IPR002401">
    <property type="entry name" value="Cyt_P450_E_grp-I"/>
</dbReference>
<dbReference type="Pfam" id="PF00067">
    <property type="entry name" value="p450"/>
    <property type="match status" value="1"/>
</dbReference>
<proteinExistence type="inferred from homology"/>
<dbReference type="InterPro" id="IPR050364">
    <property type="entry name" value="Cytochrome_P450_fung"/>
</dbReference>
<dbReference type="PANTHER" id="PTHR46300">
    <property type="entry name" value="P450, PUTATIVE (EUROFUNG)-RELATED-RELATED"/>
    <property type="match status" value="1"/>
</dbReference>
<sequence>MIVLGSVQAAVELLENRSQIYSSRPISVIAQLVSWDWLLSLLPYNAVWRSQRRFFVEHFSKTMIQEYHPIMLQECHRLLVGCLADPSRGRQHLRNLPSAVIARIAYGVQGATSIKEKVALAEGGMASIRQMLVPGAFLAELIPALRYIPAWLPGGSARKFAQTHKKAVIRMRDQPFYEVVDAINAGSSVPSIASSLVMHMQEENDGRELTADQEATARDVVGAAYIGAVDTTSGLMEFLILAIAMHPGVQSKAQTELDRVVGHSRLPGFRDLEDLTYLKAIVMETVRWLPVAPLGAPRLLERDDVYKGYHIPKGTVVSYNAWAMLRDPQDYEDPEKFVPERFIGVNGMIDPLIRDPISIAFGFGRRACPGVSFALSLTTIFAALTLHAFDIEAGVDEVGDPVVLKAEQTGEGISCPTTFPRSIKPRSARTEGLVHDLIPGCDEGI</sequence>
<comment type="subcellular location">
    <subcellularLocation>
        <location evidence="2">Membrane</location>
    </subcellularLocation>
</comment>
<comment type="similarity">
    <text evidence="4 14">Belongs to the cytochrome P450 family.</text>
</comment>
<dbReference type="CDD" id="cd11065">
    <property type="entry name" value="CYP64-like"/>
    <property type="match status" value="1"/>
</dbReference>
<organism evidence="15 16">
    <name type="scientific">Steccherinum ochraceum</name>
    <dbReference type="NCBI Taxonomy" id="92696"/>
    <lineage>
        <taxon>Eukaryota</taxon>
        <taxon>Fungi</taxon>
        <taxon>Dikarya</taxon>
        <taxon>Basidiomycota</taxon>
        <taxon>Agaricomycotina</taxon>
        <taxon>Agaricomycetes</taxon>
        <taxon>Polyporales</taxon>
        <taxon>Steccherinaceae</taxon>
        <taxon>Steccherinum</taxon>
    </lineage>
</organism>
<reference evidence="15 16" key="1">
    <citation type="submission" date="2018-11" db="EMBL/GenBank/DDBJ databases">
        <title>Genome assembly of Steccherinum ochraceum LE-BIN_3174, the white-rot fungus of the Steccherinaceae family (The Residual Polyporoid clade, Polyporales, Basidiomycota).</title>
        <authorList>
            <person name="Fedorova T.V."/>
            <person name="Glazunova O.A."/>
            <person name="Landesman E.O."/>
            <person name="Moiseenko K.V."/>
            <person name="Psurtseva N.V."/>
            <person name="Savinova O.S."/>
            <person name="Shakhova N.V."/>
            <person name="Tyazhelova T.V."/>
            <person name="Vasina D.V."/>
        </authorList>
    </citation>
    <scope>NUCLEOTIDE SEQUENCE [LARGE SCALE GENOMIC DNA]</scope>
    <source>
        <strain evidence="15 16">LE-BIN_3174</strain>
    </source>
</reference>
<dbReference type="Gene3D" id="1.10.630.10">
    <property type="entry name" value="Cytochrome P450"/>
    <property type="match status" value="1"/>
</dbReference>
<evidence type="ECO:0000256" key="4">
    <source>
        <dbReference type="ARBA" id="ARBA00010617"/>
    </source>
</evidence>
<feature type="binding site" description="axial binding residue" evidence="13">
    <location>
        <position position="368"/>
    </location>
    <ligand>
        <name>heme</name>
        <dbReference type="ChEBI" id="CHEBI:30413"/>
    </ligand>
    <ligandPart>
        <name>Fe</name>
        <dbReference type="ChEBI" id="CHEBI:18248"/>
    </ligandPart>
</feature>
<evidence type="ECO:0000256" key="7">
    <source>
        <dbReference type="ARBA" id="ARBA00022723"/>
    </source>
</evidence>
<comment type="cofactor">
    <cofactor evidence="1 13">
        <name>heme</name>
        <dbReference type="ChEBI" id="CHEBI:30413"/>
    </cofactor>
</comment>
<gene>
    <name evidence="15" type="ORF">EIP91_007794</name>
</gene>
<keyword evidence="5 13" id="KW-0349">Heme</keyword>
<evidence type="ECO:0000313" key="15">
    <source>
        <dbReference type="EMBL" id="TCD61890.1"/>
    </source>
</evidence>
<evidence type="ECO:0000256" key="9">
    <source>
        <dbReference type="ARBA" id="ARBA00023002"/>
    </source>
</evidence>
<evidence type="ECO:0000256" key="6">
    <source>
        <dbReference type="ARBA" id="ARBA00022692"/>
    </source>
</evidence>
<dbReference type="GO" id="GO:0020037">
    <property type="term" value="F:heme binding"/>
    <property type="evidence" value="ECO:0007669"/>
    <property type="project" value="InterPro"/>
</dbReference>
<evidence type="ECO:0000256" key="13">
    <source>
        <dbReference type="PIRSR" id="PIRSR602401-1"/>
    </source>
</evidence>
<accession>A0A4R0R3S7</accession>
<keyword evidence="12" id="KW-0472">Membrane</keyword>
<dbReference type="InterPro" id="IPR017972">
    <property type="entry name" value="Cyt_P450_CS"/>
</dbReference>
<keyword evidence="6" id="KW-0812">Transmembrane</keyword>
<dbReference type="GO" id="GO:0004497">
    <property type="term" value="F:monooxygenase activity"/>
    <property type="evidence" value="ECO:0007669"/>
    <property type="project" value="UniProtKB-KW"/>
</dbReference>
<dbReference type="PRINTS" id="PR00463">
    <property type="entry name" value="EP450I"/>
</dbReference>
<name>A0A4R0R3S7_9APHY</name>
<evidence type="ECO:0000256" key="11">
    <source>
        <dbReference type="ARBA" id="ARBA00023033"/>
    </source>
</evidence>
<comment type="pathway">
    <text evidence="3">Secondary metabolite biosynthesis.</text>
</comment>
<keyword evidence="7 13" id="KW-0479">Metal-binding</keyword>
<keyword evidence="9 14" id="KW-0560">Oxidoreductase</keyword>
<dbReference type="GO" id="GO:0016020">
    <property type="term" value="C:membrane"/>
    <property type="evidence" value="ECO:0007669"/>
    <property type="project" value="UniProtKB-SubCell"/>
</dbReference>
<dbReference type="AlphaFoldDB" id="A0A4R0R3S7"/>
<dbReference type="Proteomes" id="UP000292702">
    <property type="component" value="Unassembled WGS sequence"/>
</dbReference>
<dbReference type="GO" id="GO:0016705">
    <property type="term" value="F:oxidoreductase activity, acting on paired donors, with incorporation or reduction of molecular oxygen"/>
    <property type="evidence" value="ECO:0007669"/>
    <property type="project" value="InterPro"/>
</dbReference>
<evidence type="ECO:0000313" key="16">
    <source>
        <dbReference type="Proteomes" id="UP000292702"/>
    </source>
</evidence>
<dbReference type="GO" id="GO:0005506">
    <property type="term" value="F:iron ion binding"/>
    <property type="evidence" value="ECO:0007669"/>
    <property type="project" value="InterPro"/>
</dbReference>
<dbReference type="STRING" id="92696.A0A4R0R3S7"/>
<dbReference type="EMBL" id="RWJN01000421">
    <property type="protein sequence ID" value="TCD61890.1"/>
    <property type="molecule type" value="Genomic_DNA"/>
</dbReference>
<dbReference type="InterPro" id="IPR001128">
    <property type="entry name" value="Cyt_P450"/>
</dbReference>
<dbReference type="PROSITE" id="PS00086">
    <property type="entry name" value="CYTOCHROME_P450"/>
    <property type="match status" value="1"/>
</dbReference>
<dbReference type="PRINTS" id="PR00385">
    <property type="entry name" value="P450"/>
</dbReference>
<dbReference type="OrthoDB" id="2789670at2759"/>
<comment type="caution">
    <text evidence="15">The sequence shown here is derived from an EMBL/GenBank/DDBJ whole genome shotgun (WGS) entry which is preliminary data.</text>
</comment>
<keyword evidence="10 13" id="KW-0408">Iron</keyword>
<protein>
    <recommendedName>
        <fullName evidence="17">Cytochrome P450-dit2</fullName>
    </recommendedName>
</protein>
<keyword evidence="11 14" id="KW-0503">Monooxygenase</keyword>
<keyword evidence="16" id="KW-1185">Reference proteome</keyword>
<evidence type="ECO:0000256" key="3">
    <source>
        <dbReference type="ARBA" id="ARBA00005179"/>
    </source>
</evidence>
<dbReference type="InterPro" id="IPR036396">
    <property type="entry name" value="Cyt_P450_sf"/>
</dbReference>
<evidence type="ECO:0008006" key="17">
    <source>
        <dbReference type="Google" id="ProtNLM"/>
    </source>
</evidence>
<keyword evidence="8" id="KW-1133">Transmembrane helix</keyword>
<evidence type="ECO:0000256" key="8">
    <source>
        <dbReference type="ARBA" id="ARBA00022989"/>
    </source>
</evidence>
<evidence type="ECO:0000256" key="5">
    <source>
        <dbReference type="ARBA" id="ARBA00022617"/>
    </source>
</evidence>
<evidence type="ECO:0000256" key="12">
    <source>
        <dbReference type="ARBA" id="ARBA00023136"/>
    </source>
</evidence>
<evidence type="ECO:0000256" key="2">
    <source>
        <dbReference type="ARBA" id="ARBA00004370"/>
    </source>
</evidence>
<evidence type="ECO:0000256" key="14">
    <source>
        <dbReference type="RuleBase" id="RU000461"/>
    </source>
</evidence>
<dbReference type="PANTHER" id="PTHR46300:SF2">
    <property type="entry name" value="CYTOCHROME P450 MONOOXYGENASE ALNH-RELATED"/>
    <property type="match status" value="1"/>
</dbReference>
<dbReference type="SUPFAM" id="SSF48264">
    <property type="entry name" value="Cytochrome P450"/>
    <property type="match status" value="1"/>
</dbReference>
<evidence type="ECO:0000256" key="10">
    <source>
        <dbReference type="ARBA" id="ARBA00023004"/>
    </source>
</evidence>